<dbReference type="Pfam" id="PF13426">
    <property type="entry name" value="PAS_9"/>
    <property type="match status" value="1"/>
</dbReference>
<dbReference type="Pfam" id="PF25601">
    <property type="entry name" value="AAA_lid_14"/>
    <property type="match status" value="1"/>
</dbReference>
<dbReference type="GO" id="GO:0043565">
    <property type="term" value="F:sequence-specific DNA binding"/>
    <property type="evidence" value="ECO:0007669"/>
    <property type="project" value="InterPro"/>
</dbReference>
<dbReference type="RefSeq" id="WP_177267589.1">
    <property type="nucleotide sequence ID" value="NZ_JACRTA010000002.1"/>
</dbReference>
<dbReference type="SUPFAM" id="SSF55781">
    <property type="entry name" value="GAF domain-like"/>
    <property type="match status" value="1"/>
</dbReference>
<dbReference type="Pfam" id="PF13185">
    <property type="entry name" value="GAF_2"/>
    <property type="match status" value="1"/>
</dbReference>
<dbReference type="Gene3D" id="3.30.450.40">
    <property type="match status" value="1"/>
</dbReference>
<evidence type="ECO:0000256" key="4">
    <source>
        <dbReference type="ARBA" id="ARBA00023125"/>
    </source>
</evidence>
<dbReference type="CDD" id="cd00130">
    <property type="entry name" value="PAS"/>
    <property type="match status" value="1"/>
</dbReference>
<evidence type="ECO:0000256" key="2">
    <source>
        <dbReference type="ARBA" id="ARBA00022840"/>
    </source>
</evidence>
<dbReference type="Pfam" id="PF02954">
    <property type="entry name" value="HTH_8"/>
    <property type="match status" value="1"/>
</dbReference>
<dbReference type="PROSITE" id="PS00676">
    <property type="entry name" value="SIGMA54_INTERACT_2"/>
    <property type="match status" value="1"/>
</dbReference>
<dbReference type="PANTHER" id="PTHR32071:SF57">
    <property type="entry name" value="C4-DICARBOXYLATE TRANSPORT TRANSCRIPTIONAL REGULATORY PROTEIN DCTD"/>
    <property type="match status" value="1"/>
</dbReference>
<comment type="caution">
    <text evidence="8">The sequence shown here is derived from an EMBL/GenBank/DDBJ whole genome shotgun (WGS) entry which is preliminary data.</text>
</comment>
<dbReference type="Proteomes" id="UP000610862">
    <property type="component" value="Unassembled WGS sequence"/>
</dbReference>
<dbReference type="SUPFAM" id="SSF46689">
    <property type="entry name" value="Homeodomain-like"/>
    <property type="match status" value="1"/>
</dbReference>
<dbReference type="CDD" id="cd00009">
    <property type="entry name" value="AAA"/>
    <property type="match status" value="1"/>
</dbReference>
<dbReference type="GO" id="GO:0005524">
    <property type="term" value="F:ATP binding"/>
    <property type="evidence" value="ECO:0007669"/>
    <property type="project" value="UniProtKB-KW"/>
</dbReference>
<organism evidence="8 9">
    <name type="scientific">Lentihominibacter hominis</name>
    <dbReference type="NCBI Taxonomy" id="2763645"/>
    <lineage>
        <taxon>Bacteria</taxon>
        <taxon>Bacillati</taxon>
        <taxon>Bacillota</taxon>
        <taxon>Clostridia</taxon>
        <taxon>Peptostreptococcales</taxon>
        <taxon>Anaerovoracaceae</taxon>
        <taxon>Lentihominibacter</taxon>
    </lineage>
</organism>
<dbReference type="Gene3D" id="1.10.10.60">
    <property type="entry name" value="Homeodomain-like"/>
    <property type="match status" value="1"/>
</dbReference>
<proteinExistence type="predicted"/>
<dbReference type="NCBIfam" id="TIGR00229">
    <property type="entry name" value="sensory_box"/>
    <property type="match status" value="1"/>
</dbReference>
<name>A0A926EA32_9FIRM</name>
<gene>
    <name evidence="8" type="ORF">H8692_06345</name>
</gene>
<dbReference type="InterPro" id="IPR058031">
    <property type="entry name" value="AAA_lid_NorR"/>
</dbReference>
<dbReference type="InterPro" id="IPR025662">
    <property type="entry name" value="Sigma_54_int_dom_ATP-bd_1"/>
</dbReference>
<evidence type="ECO:0000313" key="9">
    <source>
        <dbReference type="Proteomes" id="UP000610862"/>
    </source>
</evidence>
<evidence type="ECO:0000256" key="3">
    <source>
        <dbReference type="ARBA" id="ARBA00023015"/>
    </source>
</evidence>
<dbReference type="Gene3D" id="1.10.8.60">
    <property type="match status" value="1"/>
</dbReference>
<feature type="domain" description="PAS" evidence="7">
    <location>
        <begin position="159"/>
        <end position="204"/>
    </location>
</feature>
<dbReference type="PROSITE" id="PS00675">
    <property type="entry name" value="SIGMA54_INTERACT_1"/>
    <property type="match status" value="1"/>
</dbReference>
<evidence type="ECO:0000259" key="7">
    <source>
        <dbReference type="PROSITE" id="PS50112"/>
    </source>
</evidence>
<dbReference type="PANTHER" id="PTHR32071">
    <property type="entry name" value="TRANSCRIPTIONAL REGULATORY PROTEIN"/>
    <property type="match status" value="1"/>
</dbReference>
<dbReference type="PROSITE" id="PS00688">
    <property type="entry name" value="SIGMA54_INTERACT_3"/>
    <property type="match status" value="1"/>
</dbReference>
<evidence type="ECO:0000256" key="1">
    <source>
        <dbReference type="ARBA" id="ARBA00022741"/>
    </source>
</evidence>
<keyword evidence="3" id="KW-0805">Transcription regulation</keyword>
<dbReference type="InterPro" id="IPR035965">
    <property type="entry name" value="PAS-like_dom_sf"/>
</dbReference>
<keyword evidence="1" id="KW-0547">Nucleotide-binding</keyword>
<dbReference type="Gene3D" id="3.30.450.20">
    <property type="entry name" value="PAS domain"/>
    <property type="match status" value="1"/>
</dbReference>
<dbReference type="InterPro" id="IPR003593">
    <property type="entry name" value="AAA+_ATPase"/>
</dbReference>
<sequence>MSVLSGIKESVQQVAEAISIAVGLEVEIVDNKLRILGGTGYYHRRIGKKEEDGNLEGNYLYARVLRTGKTQYVEDAQNCKDYDRPIVGNTRLGELAEICTPIVLKGEIIGIIGLVAFTDEQKHLLLDKRESMTVFVEKMADLLSAKADQQETLENVEVSRDEMSIVLETAHEGIFALDQKGYVKHCNNRAAGLFGTNKGDLIGKHISNIMPGSPAIKVLDTGTGYTENEEIFKVDGKQHHFIVTVKPFMSSDDIDGVVISFRDIEEAQKLVYNFNTRKIKNTVDDIIGSSDKIMRAKQQALITARSNSTVLITGESGTGKEMFAKAIHYASPREDKPFITVNCGAIPENLLESELFGYEKGAFTGASEKGKEGKFELADGGTIFLDEIGDMPLHLQVKILHVLQNMRFDRVGGSKSIIVDVRVIAATNKDLEKLIEEDRFREDLYYRLSVIPLSIPPLRERKDDIKLLMYHFLRKYNSFMNKKIERFSPEVEELYTNHDWPGNVRELENAVEYGTNMAFGNVITMEEVPARILKKEEEMVKFKNLDRPLAEQVKLYEKEIIRKKLKQHNGIKDTVAKELGLSRATLYRKLSELGIN</sequence>
<protein>
    <submittedName>
        <fullName evidence="8">Sigma 54-interacting transcriptional regulator</fullName>
    </submittedName>
</protein>
<dbReference type="SMART" id="SM00091">
    <property type="entry name" value="PAS"/>
    <property type="match status" value="1"/>
</dbReference>
<keyword evidence="5" id="KW-0804">Transcription</keyword>
<dbReference type="InterPro" id="IPR009057">
    <property type="entry name" value="Homeodomain-like_sf"/>
</dbReference>
<dbReference type="InterPro" id="IPR002197">
    <property type="entry name" value="HTH_Fis"/>
</dbReference>
<dbReference type="GO" id="GO:0006355">
    <property type="term" value="P:regulation of DNA-templated transcription"/>
    <property type="evidence" value="ECO:0007669"/>
    <property type="project" value="InterPro"/>
</dbReference>
<dbReference type="SUPFAM" id="SSF52540">
    <property type="entry name" value="P-loop containing nucleoside triphosphate hydrolases"/>
    <property type="match status" value="1"/>
</dbReference>
<dbReference type="AlphaFoldDB" id="A0A926EA32"/>
<keyword evidence="2" id="KW-0067">ATP-binding</keyword>
<dbReference type="FunFam" id="3.40.50.300:FF:000006">
    <property type="entry name" value="DNA-binding transcriptional regulator NtrC"/>
    <property type="match status" value="1"/>
</dbReference>
<dbReference type="PROSITE" id="PS50045">
    <property type="entry name" value="SIGMA54_INTERACT_4"/>
    <property type="match status" value="1"/>
</dbReference>
<evidence type="ECO:0000313" key="8">
    <source>
        <dbReference type="EMBL" id="MBC8568371.1"/>
    </source>
</evidence>
<dbReference type="InterPro" id="IPR027417">
    <property type="entry name" value="P-loop_NTPase"/>
</dbReference>
<feature type="domain" description="Sigma-54 factor interaction" evidence="6">
    <location>
        <begin position="286"/>
        <end position="516"/>
    </location>
</feature>
<dbReference type="PROSITE" id="PS50112">
    <property type="entry name" value="PAS"/>
    <property type="match status" value="1"/>
</dbReference>
<accession>A0A926EA32</accession>
<dbReference type="InterPro" id="IPR029016">
    <property type="entry name" value="GAF-like_dom_sf"/>
</dbReference>
<dbReference type="InterPro" id="IPR003018">
    <property type="entry name" value="GAF"/>
</dbReference>
<dbReference type="InterPro" id="IPR025944">
    <property type="entry name" value="Sigma_54_int_dom_CS"/>
</dbReference>
<dbReference type="PRINTS" id="PR01590">
    <property type="entry name" value="HTHFIS"/>
</dbReference>
<reference evidence="8" key="1">
    <citation type="submission" date="2020-08" db="EMBL/GenBank/DDBJ databases">
        <title>Genome public.</title>
        <authorList>
            <person name="Liu C."/>
            <person name="Sun Q."/>
        </authorList>
    </citation>
    <scope>NUCLEOTIDE SEQUENCE</scope>
    <source>
        <strain evidence="8">NSJ-24</strain>
    </source>
</reference>
<evidence type="ECO:0000256" key="5">
    <source>
        <dbReference type="ARBA" id="ARBA00023163"/>
    </source>
</evidence>
<dbReference type="InterPro" id="IPR002078">
    <property type="entry name" value="Sigma_54_int"/>
</dbReference>
<dbReference type="SUPFAM" id="SSF55785">
    <property type="entry name" value="PYP-like sensor domain (PAS domain)"/>
    <property type="match status" value="1"/>
</dbReference>
<dbReference type="InterPro" id="IPR025943">
    <property type="entry name" value="Sigma_54_int_dom_ATP-bd_2"/>
</dbReference>
<dbReference type="SMART" id="SM00382">
    <property type="entry name" value="AAA"/>
    <property type="match status" value="1"/>
</dbReference>
<keyword evidence="4" id="KW-0238">DNA-binding</keyword>
<dbReference type="InterPro" id="IPR000014">
    <property type="entry name" value="PAS"/>
</dbReference>
<dbReference type="Gene3D" id="3.40.50.300">
    <property type="entry name" value="P-loop containing nucleotide triphosphate hydrolases"/>
    <property type="match status" value="1"/>
</dbReference>
<dbReference type="Pfam" id="PF00158">
    <property type="entry name" value="Sigma54_activat"/>
    <property type="match status" value="1"/>
</dbReference>
<evidence type="ECO:0000259" key="6">
    <source>
        <dbReference type="PROSITE" id="PS50045"/>
    </source>
</evidence>
<dbReference type="EMBL" id="JACRTA010000002">
    <property type="protein sequence ID" value="MBC8568371.1"/>
    <property type="molecule type" value="Genomic_DNA"/>
</dbReference>
<keyword evidence="9" id="KW-1185">Reference proteome</keyword>